<dbReference type="SUPFAM" id="SSF63965">
    <property type="entry name" value="Precorrin-8X methylmutase CbiC/CobH"/>
    <property type="match status" value="1"/>
</dbReference>
<dbReference type="Pfam" id="PF02570">
    <property type="entry name" value="CbiC"/>
    <property type="match status" value="1"/>
</dbReference>
<sequence length="216" mass="22861">MNWTPTAITERSFALIREELAAQGLVFAPPFDVVIHRIIHATADFEFAHLTRCSEGAVEAGVSALRRGCPLLTDVQMVRVGISAELALALGVSVYCFVNEPPVRELAAQETITRSAAAIRYAAAQGLLANAIVAIGNAPTALHETLAFLDQGMRPALIIGTPVGFVGTAESKALLTRRTDVPWITTEGRKGGSPVAVAIVNALLRLAADRPATEIL</sequence>
<dbReference type="GO" id="GO:0009236">
    <property type="term" value="P:cobalamin biosynthetic process"/>
    <property type="evidence" value="ECO:0007669"/>
    <property type="project" value="UniProtKB-UniPathway"/>
</dbReference>
<comment type="pathway">
    <text evidence="1">Cofactor biosynthesis; adenosylcobalamin biosynthesis.</text>
</comment>
<dbReference type="EMBL" id="DSMG01000018">
    <property type="protein sequence ID" value="HDX30160.1"/>
    <property type="molecule type" value="Genomic_DNA"/>
</dbReference>
<dbReference type="UniPathway" id="UPA00148"/>
<comment type="similarity">
    <text evidence="2">Belongs to the CobH/CbiC family.</text>
</comment>
<evidence type="ECO:0000259" key="5">
    <source>
        <dbReference type="Pfam" id="PF02570"/>
    </source>
</evidence>
<evidence type="ECO:0000256" key="3">
    <source>
        <dbReference type="ARBA" id="ARBA00022573"/>
    </source>
</evidence>
<feature type="domain" description="Cobalamin biosynthesis precorrin-8X methylmutase CobH/CbiC" evidence="5">
    <location>
        <begin position="8"/>
        <end position="205"/>
    </location>
</feature>
<evidence type="ECO:0000256" key="1">
    <source>
        <dbReference type="ARBA" id="ARBA00004953"/>
    </source>
</evidence>
<dbReference type="AlphaFoldDB" id="A0A7C1FPF5"/>
<comment type="caution">
    <text evidence="6">The sequence shown here is derived from an EMBL/GenBank/DDBJ whole genome shotgun (WGS) entry which is preliminary data.</text>
</comment>
<keyword evidence="3" id="KW-0169">Cobalamin biosynthesis</keyword>
<evidence type="ECO:0000313" key="6">
    <source>
        <dbReference type="EMBL" id="HDX30160.1"/>
    </source>
</evidence>
<dbReference type="PANTHER" id="PTHR43588">
    <property type="entry name" value="COBALT-PRECORRIN-8 METHYLMUTASE"/>
    <property type="match status" value="1"/>
</dbReference>
<name>A0A7C1FPF5_9CHLR</name>
<dbReference type="GO" id="GO:0016993">
    <property type="term" value="F:precorrin-8X methylmutase activity"/>
    <property type="evidence" value="ECO:0007669"/>
    <property type="project" value="InterPro"/>
</dbReference>
<gene>
    <name evidence="6" type="ORF">ENQ20_01550</name>
</gene>
<evidence type="ECO:0000256" key="4">
    <source>
        <dbReference type="ARBA" id="ARBA00023235"/>
    </source>
</evidence>
<keyword evidence="4" id="KW-0413">Isomerase</keyword>
<protein>
    <submittedName>
        <fullName evidence="6">Precorrin-8X methylmutase</fullName>
    </submittedName>
</protein>
<dbReference type="PANTHER" id="PTHR43588:SF1">
    <property type="entry name" value="COBALT-PRECORRIN-8 METHYLMUTASE"/>
    <property type="match status" value="1"/>
</dbReference>
<organism evidence="6">
    <name type="scientific">Caldilinea aerophila</name>
    <dbReference type="NCBI Taxonomy" id="133453"/>
    <lineage>
        <taxon>Bacteria</taxon>
        <taxon>Bacillati</taxon>
        <taxon>Chloroflexota</taxon>
        <taxon>Caldilineae</taxon>
        <taxon>Caldilineales</taxon>
        <taxon>Caldilineaceae</taxon>
        <taxon>Caldilinea</taxon>
    </lineage>
</organism>
<dbReference type="Gene3D" id="3.40.50.10230">
    <property type="entry name" value="Cobalamin biosynthesis CobH/CbiC, precorrin-8X methylmutase"/>
    <property type="match status" value="1"/>
</dbReference>
<accession>A0A7C1FPF5</accession>
<evidence type="ECO:0000256" key="2">
    <source>
        <dbReference type="ARBA" id="ARBA00009774"/>
    </source>
</evidence>
<dbReference type="InterPro" id="IPR003722">
    <property type="entry name" value="Cbl_synth_CobH/CbiC"/>
</dbReference>
<dbReference type="InterPro" id="IPR036588">
    <property type="entry name" value="CobH/CbiC_sf"/>
</dbReference>
<reference evidence="6" key="1">
    <citation type="journal article" date="2020" name="mSystems">
        <title>Genome- and Community-Level Interaction Insights into Carbon Utilization and Element Cycling Functions of Hydrothermarchaeota in Hydrothermal Sediment.</title>
        <authorList>
            <person name="Zhou Z."/>
            <person name="Liu Y."/>
            <person name="Xu W."/>
            <person name="Pan J."/>
            <person name="Luo Z.H."/>
            <person name="Li M."/>
        </authorList>
    </citation>
    <scope>NUCLEOTIDE SEQUENCE [LARGE SCALE GENOMIC DNA]</scope>
    <source>
        <strain evidence="6">SpSt-289</strain>
    </source>
</reference>
<proteinExistence type="inferred from homology"/>